<feature type="compositionally biased region" description="Low complexity" evidence="3">
    <location>
        <begin position="260"/>
        <end position="275"/>
    </location>
</feature>
<feature type="region of interest" description="Disordered" evidence="3">
    <location>
        <begin position="1"/>
        <end position="24"/>
    </location>
</feature>
<dbReference type="PROSITE" id="PS50102">
    <property type="entry name" value="RRM"/>
    <property type="match status" value="1"/>
</dbReference>
<evidence type="ECO:0000259" key="5">
    <source>
        <dbReference type="PROSITE" id="PS50177"/>
    </source>
</evidence>
<dbReference type="InterPro" id="IPR018222">
    <property type="entry name" value="Nuclear_transport_factor_2_euk"/>
</dbReference>
<evidence type="ECO:0000256" key="2">
    <source>
        <dbReference type="PROSITE-ProRule" id="PRU00176"/>
    </source>
</evidence>
<feature type="domain" description="NTF2" evidence="5">
    <location>
        <begin position="26"/>
        <end position="174"/>
    </location>
</feature>
<evidence type="ECO:0000256" key="1">
    <source>
        <dbReference type="ARBA" id="ARBA00022884"/>
    </source>
</evidence>
<sequence>MSGNQSPSPSPLSPPGVGGGPTPQQIGSAFIKQYYKTLLAAPSQLNRFYQTDSTISRGMEPSAPATPSSFSLASSVVMNSGEESMGERVQKAFFDWASVKGDVDSLDALTVDFERGAIDAQESIGGGILLVVTGHMSLPGRAKPSGFVHTFFLNNAAAPGRKKQFLVKNDILRFLEPVSAEVEEIDEEYVQAEETTLVVPEIESASPVVDEPILVSSPAINPIPLEPVEYEPSADEEKVEEDDEDIEEPLKVEKIDVTESSYADSDSSPTASPSSDGKKVKRSRKKKGGKSSSRSNSPATEEDVKEEAPEKPKAPGSWASLVASGGAPKNFEVSKKGRKGSPKASRGGGSDKLSSVNQGLTKAPALSQPANEAIPAATIPTAAPPQANQSQRTAGATLFIRNVPDKTQESEIRALFEAQGLAHGNKILGITLNSNRGFCFVDFDGPGAVLAIVEEATTSLVKDQRTGRRIESAFMVHGRVLEVEQKVIGGKTSGGGGGDRGSGSGGGGSGSGGRKYNRSKSPKNGGDGEAKHRGSRGGSGVRRSEPQRGEGGGKR</sequence>
<dbReference type="GO" id="GO:0005737">
    <property type="term" value="C:cytoplasm"/>
    <property type="evidence" value="ECO:0007669"/>
    <property type="project" value="UniProtKB-ARBA"/>
</dbReference>
<feature type="compositionally biased region" description="Gly residues" evidence="3">
    <location>
        <begin position="491"/>
        <end position="513"/>
    </location>
</feature>
<evidence type="ECO:0000259" key="4">
    <source>
        <dbReference type="PROSITE" id="PS50102"/>
    </source>
</evidence>
<feature type="region of interest" description="Disordered" evidence="3">
    <location>
        <begin position="224"/>
        <end position="369"/>
    </location>
</feature>
<name>A0ABD3RZX9_9STRA</name>
<dbReference type="InterPro" id="IPR032710">
    <property type="entry name" value="NTF2-like_dom_sf"/>
</dbReference>
<evidence type="ECO:0008006" key="8">
    <source>
        <dbReference type="Google" id="ProtNLM"/>
    </source>
</evidence>
<dbReference type="InterPro" id="IPR039539">
    <property type="entry name" value="Ras_GTPase_bind_prot"/>
</dbReference>
<organism evidence="6 7">
    <name type="scientific">Cyclostephanos tholiformis</name>
    <dbReference type="NCBI Taxonomy" id="382380"/>
    <lineage>
        <taxon>Eukaryota</taxon>
        <taxon>Sar</taxon>
        <taxon>Stramenopiles</taxon>
        <taxon>Ochrophyta</taxon>
        <taxon>Bacillariophyta</taxon>
        <taxon>Coscinodiscophyceae</taxon>
        <taxon>Thalassiosirophycidae</taxon>
        <taxon>Stephanodiscales</taxon>
        <taxon>Stephanodiscaceae</taxon>
        <taxon>Cyclostephanos</taxon>
    </lineage>
</organism>
<dbReference type="Proteomes" id="UP001530377">
    <property type="component" value="Unassembled WGS sequence"/>
</dbReference>
<protein>
    <recommendedName>
        <fullName evidence="8">Nuclear transport factor 2</fullName>
    </recommendedName>
</protein>
<dbReference type="SUPFAM" id="SSF54928">
    <property type="entry name" value="RNA-binding domain, RBD"/>
    <property type="match status" value="1"/>
</dbReference>
<feature type="compositionally biased region" description="Acidic residues" evidence="3">
    <location>
        <begin position="228"/>
        <end position="247"/>
    </location>
</feature>
<dbReference type="AlphaFoldDB" id="A0ABD3RZX9"/>
<dbReference type="PANTHER" id="PTHR10693">
    <property type="entry name" value="RAS GTPASE-ACTIVATING PROTEIN-BINDING PROTEIN"/>
    <property type="match status" value="1"/>
</dbReference>
<gene>
    <name evidence="6" type="ORF">ACHAXA_010976</name>
</gene>
<evidence type="ECO:0000313" key="7">
    <source>
        <dbReference type="Proteomes" id="UP001530377"/>
    </source>
</evidence>
<reference evidence="6 7" key="1">
    <citation type="submission" date="2024-10" db="EMBL/GenBank/DDBJ databases">
        <title>Updated reference genomes for cyclostephanoid diatoms.</title>
        <authorList>
            <person name="Roberts W.R."/>
            <person name="Alverson A.J."/>
        </authorList>
    </citation>
    <scope>NUCLEOTIDE SEQUENCE [LARGE SCALE GENOMIC DNA]</scope>
    <source>
        <strain evidence="6 7">AJA228-03</strain>
    </source>
</reference>
<keyword evidence="7" id="KW-1185">Reference proteome</keyword>
<feature type="compositionally biased region" description="Basic residues" evidence="3">
    <location>
        <begin position="279"/>
        <end position="289"/>
    </location>
</feature>
<dbReference type="Gene3D" id="3.10.450.50">
    <property type="match status" value="1"/>
</dbReference>
<dbReference type="EMBL" id="JALLPB020000093">
    <property type="protein sequence ID" value="KAL3817756.1"/>
    <property type="molecule type" value="Genomic_DNA"/>
</dbReference>
<proteinExistence type="predicted"/>
<accession>A0ABD3RZX9</accession>
<comment type="caution">
    <text evidence="6">The sequence shown here is derived from an EMBL/GenBank/DDBJ whole genome shotgun (WGS) entry which is preliminary data.</text>
</comment>
<dbReference type="PANTHER" id="PTHR10693:SF20">
    <property type="entry name" value="AT27578P"/>
    <property type="match status" value="1"/>
</dbReference>
<dbReference type="InterPro" id="IPR000504">
    <property type="entry name" value="RRM_dom"/>
</dbReference>
<dbReference type="SMART" id="SM00360">
    <property type="entry name" value="RRM"/>
    <property type="match status" value="1"/>
</dbReference>
<dbReference type="InterPro" id="IPR002075">
    <property type="entry name" value="NTF2_dom"/>
</dbReference>
<feature type="compositionally biased region" description="Basic and acidic residues" evidence="3">
    <location>
        <begin position="542"/>
        <end position="555"/>
    </location>
</feature>
<dbReference type="GO" id="GO:0003723">
    <property type="term" value="F:RNA binding"/>
    <property type="evidence" value="ECO:0007669"/>
    <property type="project" value="UniProtKB-UniRule"/>
</dbReference>
<dbReference type="Pfam" id="PF02136">
    <property type="entry name" value="NTF2"/>
    <property type="match status" value="1"/>
</dbReference>
<dbReference type="PROSITE" id="PS50177">
    <property type="entry name" value="NTF2_DOMAIN"/>
    <property type="match status" value="1"/>
</dbReference>
<evidence type="ECO:0000256" key="3">
    <source>
        <dbReference type="SAM" id="MobiDB-lite"/>
    </source>
</evidence>
<dbReference type="InterPro" id="IPR012677">
    <property type="entry name" value="Nucleotide-bd_a/b_plait_sf"/>
</dbReference>
<dbReference type="Gene3D" id="3.30.70.330">
    <property type="match status" value="1"/>
</dbReference>
<keyword evidence="1 2" id="KW-0694">RNA-binding</keyword>
<feature type="region of interest" description="Disordered" evidence="3">
    <location>
        <begin position="489"/>
        <end position="555"/>
    </location>
</feature>
<dbReference type="CDD" id="cd00590">
    <property type="entry name" value="RRM_SF"/>
    <property type="match status" value="1"/>
</dbReference>
<dbReference type="Pfam" id="PF00076">
    <property type="entry name" value="RRM_1"/>
    <property type="match status" value="1"/>
</dbReference>
<feature type="compositionally biased region" description="Basic and acidic residues" evidence="3">
    <location>
        <begin position="248"/>
        <end position="257"/>
    </location>
</feature>
<evidence type="ECO:0000313" key="6">
    <source>
        <dbReference type="EMBL" id="KAL3817756.1"/>
    </source>
</evidence>
<feature type="domain" description="RRM" evidence="4">
    <location>
        <begin position="396"/>
        <end position="484"/>
    </location>
</feature>
<dbReference type="SUPFAM" id="SSF54427">
    <property type="entry name" value="NTF2-like"/>
    <property type="match status" value="1"/>
</dbReference>
<dbReference type="InterPro" id="IPR035979">
    <property type="entry name" value="RBD_domain_sf"/>
</dbReference>